<dbReference type="AlphaFoldDB" id="A0A9Q3LA19"/>
<dbReference type="InterPro" id="IPR051917">
    <property type="entry name" value="Transposase-Integrase"/>
</dbReference>
<dbReference type="GO" id="GO:0032196">
    <property type="term" value="P:transposition"/>
    <property type="evidence" value="ECO:0007669"/>
    <property type="project" value="TreeGrafter"/>
</dbReference>
<accession>A0A9Q3LA19</accession>
<dbReference type="GO" id="GO:0003676">
    <property type="term" value="F:nucleic acid binding"/>
    <property type="evidence" value="ECO:0007669"/>
    <property type="project" value="InterPro"/>
</dbReference>
<organism evidence="1 2">
    <name type="scientific">Mycoplasmopsis anatis</name>
    <dbReference type="NCBI Taxonomy" id="171279"/>
    <lineage>
        <taxon>Bacteria</taxon>
        <taxon>Bacillati</taxon>
        <taxon>Mycoplasmatota</taxon>
        <taxon>Mycoplasmoidales</taxon>
        <taxon>Metamycoplasmataceae</taxon>
        <taxon>Mycoplasmopsis</taxon>
    </lineage>
</organism>
<protein>
    <submittedName>
        <fullName evidence="1">IS30 family transposase</fullName>
    </submittedName>
</protein>
<proteinExistence type="predicted"/>
<dbReference type="InterPro" id="IPR036397">
    <property type="entry name" value="RNaseH_sf"/>
</dbReference>
<dbReference type="SUPFAM" id="SSF53098">
    <property type="entry name" value="Ribonuclease H-like"/>
    <property type="match status" value="1"/>
</dbReference>
<dbReference type="GO" id="GO:0005829">
    <property type="term" value="C:cytosol"/>
    <property type="evidence" value="ECO:0007669"/>
    <property type="project" value="TreeGrafter"/>
</dbReference>
<dbReference type="Gene3D" id="3.30.420.10">
    <property type="entry name" value="Ribonuclease H-like superfamily/Ribonuclease H"/>
    <property type="match status" value="1"/>
</dbReference>
<evidence type="ECO:0000313" key="1">
    <source>
        <dbReference type="EMBL" id="MBW0603022.1"/>
    </source>
</evidence>
<reference evidence="1" key="1">
    <citation type="journal article" date="2021" name="Genes Genomics">
        <title>Comparative genomic analysis of Mycoplasma anatis strains.</title>
        <authorList>
            <person name="Zhou Q."/>
            <person name="Mai K."/>
            <person name="Yang D."/>
            <person name="Liu J."/>
            <person name="Yan Z."/>
            <person name="Luo C."/>
            <person name="Tan Y."/>
            <person name="Cao S."/>
            <person name="Zhou Q."/>
            <person name="Chen L."/>
            <person name="Chen F."/>
        </authorList>
    </citation>
    <scope>NUCLEOTIDE SEQUENCE</scope>
    <source>
        <strain evidence="1">DP07</strain>
    </source>
</reference>
<evidence type="ECO:0000313" key="2">
    <source>
        <dbReference type="Proteomes" id="UP000746160"/>
    </source>
</evidence>
<dbReference type="Proteomes" id="UP000746160">
    <property type="component" value="Unassembled WGS sequence"/>
</dbReference>
<dbReference type="EMBL" id="JABZFG010000026">
    <property type="protein sequence ID" value="MBW0603022.1"/>
    <property type="molecule type" value="Genomic_DNA"/>
</dbReference>
<dbReference type="GO" id="GO:0004803">
    <property type="term" value="F:transposase activity"/>
    <property type="evidence" value="ECO:0007669"/>
    <property type="project" value="TreeGrafter"/>
</dbReference>
<gene>
    <name evidence="1" type="ORF">MADP07_00768</name>
</gene>
<dbReference type="InterPro" id="IPR012337">
    <property type="entry name" value="RNaseH-like_sf"/>
</dbReference>
<dbReference type="NCBIfam" id="NF033563">
    <property type="entry name" value="transpos_IS30"/>
    <property type="match status" value="1"/>
</dbReference>
<dbReference type="PANTHER" id="PTHR10948">
    <property type="entry name" value="TRANSPOSASE"/>
    <property type="match status" value="1"/>
</dbReference>
<sequence length="174" mass="20171">MQFLSIGKYRKRVIKTQKSSLKNAIPIHQRPEEANNGTTEGHYELDTVIGKREDKYCIVTVLDRKSRKLYSVKSLKTSLAVKNSLIKIIKNNALQVKTLTIDNGSENVLLHEVINQNNLYKCDAYCSYQKGSIENIHRHIRRYITKGISMDKFSDEQIQIMINRINEYLLLISK</sequence>
<comment type="caution">
    <text evidence="1">The sequence shown here is derived from an EMBL/GenBank/DDBJ whole genome shotgun (WGS) entry which is preliminary data.</text>
</comment>
<name>A0A9Q3LA19_9BACT</name>
<dbReference type="PANTHER" id="PTHR10948:SF23">
    <property type="entry name" value="TRANSPOSASE INSI FOR INSERTION SEQUENCE ELEMENT IS30A-RELATED"/>
    <property type="match status" value="1"/>
</dbReference>
<dbReference type="InterPro" id="IPR053392">
    <property type="entry name" value="Transposase_IS30-like"/>
</dbReference>